<organism evidence="5 6">
    <name type="scientific">Dispira parvispora</name>
    <dbReference type="NCBI Taxonomy" id="1520584"/>
    <lineage>
        <taxon>Eukaryota</taxon>
        <taxon>Fungi</taxon>
        <taxon>Fungi incertae sedis</taxon>
        <taxon>Zoopagomycota</taxon>
        <taxon>Kickxellomycotina</taxon>
        <taxon>Dimargaritomycetes</taxon>
        <taxon>Dimargaritales</taxon>
        <taxon>Dimargaritaceae</taxon>
        <taxon>Dispira</taxon>
    </lineage>
</organism>
<sequence length="614" mass="66629">MSATLNYLLAPNPPTNRGQACRLSADAKGEHIVYANGKSIFVRQVAHPEIAWEYIGHTARTTVARFAPSGYYVASGDAQGTVRIWDATQDEHLLKKEVPVVSGPVHDIAWDAESKRIMAVGEGKDRFGHVFMFDSGNSVGEVSGHSKAINACTMRPSGRPFRAATASDDGTVVFYHGAPYKLQRSIQDHSGFVNDVRYGNSGEHFVSVGADKKVFLYDGKTGELVSTFTDGKDKTTAHSGSIYSVTWSPDSRRFATSSGDCCVKIWDVETQAVVQNFTFDHYNDFRDQQVGNIWVGDSLISLGLSGDLFYLDPASQQSRVARTLQGHQRGITASAITPENTLFTGSYDGRVYSWDGVDQEIHTPQSVQGGCHTSQVMDMASQAGQVVTVGMDDTARTLEIKTKTYEPCTVPLQMQPKQVAALSDGRTLVIGQKDEVLLLGKQGTSTTVLALDLTPTALDSSPTGEHVLLGFSNGTSRLYSLRDGSLVKTHSLDDGRYPITRVRLSPDGQLAAVANTQGKIMAYSTTDGSLKISQWVFHTARVDALEWRGDSLYLASGSLDSNVYVWSVEKPLKRITLKGAHLGGVTGVHFAGDHRLVTTGTNAAVKVWTLEYPC</sequence>
<keyword evidence="2" id="KW-0677">Repeat</keyword>
<dbReference type="Proteomes" id="UP001150925">
    <property type="component" value="Unassembled WGS sequence"/>
</dbReference>
<accession>A0A9W8AJM7</accession>
<dbReference type="PROSITE" id="PS50082">
    <property type="entry name" value="WD_REPEATS_2"/>
    <property type="match status" value="5"/>
</dbReference>
<dbReference type="FunFam" id="2.130.10.10:FF:000102">
    <property type="entry name" value="Actin-interacting protein 1"/>
    <property type="match status" value="1"/>
</dbReference>
<feature type="repeat" description="WD" evidence="4">
    <location>
        <begin position="186"/>
        <end position="227"/>
    </location>
</feature>
<keyword evidence="1 4" id="KW-0853">WD repeat</keyword>
<evidence type="ECO:0000313" key="6">
    <source>
        <dbReference type="Proteomes" id="UP001150925"/>
    </source>
</evidence>
<dbReference type="SUPFAM" id="SSF50978">
    <property type="entry name" value="WD40 repeat-like"/>
    <property type="match status" value="2"/>
</dbReference>
<reference evidence="5" key="1">
    <citation type="submission" date="2022-07" db="EMBL/GenBank/DDBJ databases">
        <title>Phylogenomic reconstructions and comparative analyses of Kickxellomycotina fungi.</title>
        <authorList>
            <person name="Reynolds N.K."/>
            <person name="Stajich J.E."/>
            <person name="Barry K."/>
            <person name="Grigoriev I.V."/>
            <person name="Crous P."/>
            <person name="Smith M.E."/>
        </authorList>
    </citation>
    <scope>NUCLEOTIDE SEQUENCE</scope>
    <source>
        <strain evidence="5">RSA 1196</strain>
    </source>
</reference>
<comment type="similarity">
    <text evidence="3">Belongs to the WD repeat AIP1 family.</text>
</comment>
<dbReference type="GO" id="GO:0030042">
    <property type="term" value="P:actin filament depolymerization"/>
    <property type="evidence" value="ECO:0007669"/>
    <property type="project" value="TreeGrafter"/>
</dbReference>
<feature type="repeat" description="WD" evidence="4">
    <location>
        <begin position="54"/>
        <end position="95"/>
    </location>
</feature>
<dbReference type="InterPro" id="IPR036322">
    <property type="entry name" value="WD40_repeat_dom_sf"/>
</dbReference>
<gene>
    <name evidence="5" type="primary">AIP1</name>
    <name evidence="5" type="ORF">IWQ62_005500</name>
</gene>
<dbReference type="AlphaFoldDB" id="A0A9W8AJM7"/>
<dbReference type="OrthoDB" id="2306at2759"/>
<feature type="repeat" description="WD" evidence="4">
    <location>
        <begin position="235"/>
        <end position="276"/>
    </location>
</feature>
<dbReference type="Gene3D" id="2.130.10.10">
    <property type="entry name" value="YVTN repeat-like/Quinoprotein amine dehydrogenase"/>
    <property type="match status" value="2"/>
</dbReference>
<dbReference type="Pfam" id="PF00400">
    <property type="entry name" value="WD40"/>
    <property type="match status" value="7"/>
</dbReference>
<comment type="caution">
    <text evidence="5">The sequence shown here is derived from an EMBL/GenBank/DDBJ whole genome shotgun (WGS) entry which is preliminary data.</text>
</comment>
<evidence type="ECO:0000256" key="4">
    <source>
        <dbReference type="PROSITE-ProRule" id="PRU00221"/>
    </source>
</evidence>
<dbReference type="EMBL" id="JANBPY010002306">
    <property type="protein sequence ID" value="KAJ1955573.1"/>
    <property type="molecule type" value="Genomic_DNA"/>
</dbReference>
<dbReference type="FunFam" id="2.130.10.10:FF:000167">
    <property type="entry name" value="Actin-interacting protein 1"/>
    <property type="match status" value="1"/>
</dbReference>
<dbReference type="PANTHER" id="PTHR19856">
    <property type="entry name" value="WD-REPEATCONTAINING PROTEIN WDR1"/>
    <property type="match status" value="1"/>
</dbReference>
<dbReference type="CDD" id="cd00200">
    <property type="entry name" value="WD40"/>
    <property type="match status" value="1"/>
</dbReference>
<dbReference type="PROSITE" id="PS50294">
    <property type="entry name" value="WD_REPEATS_REGION"/>
    <property type="match status" value="4"/>
</dbReference>
<evidence type="ECO:0000313" key="5">
    <source>
        <dbReference type="EMBL" id="KAJ1955573.1"/>
    </source>
</evidence>
<keyword evidence="6" id="KW-1185">Reference proteome</keyword>
<evidence type="ECO:0000256" key="2">
    <source>
        <dbReference type="ARBA" id="ARBA00022737"/>
    </source>
</evidence>
<evidence type="ECO:0000256" key="3">
    <source>
        <dbReference type="ARBA" id="ARBA00038366"/>
    </source>
</evidence>
<dbReference type="SMART" id="SM00320">
    <property type="entry name" value="WD40"/>
    <property type="match status" value="10"/>
</dbReference>
<dbReference type="InterPro" id="IPR015943">
    <property type="entry name" value="WD40/YVTN_repeat-like_dom_sf"/>
</dbReference>
<feature type="repeat" description="WD" evidence="4">
    <location>
        <begin position="324"/>
        <end position="355"/>
    </location>
</feature>
<dbReference type="GO" id="GO:0051015">
    <property type="term" value="F:actin filament binding"/>
    <property type="evidence" value="ECO:0007669"/>
    <property type="project" value="TreeGrafter"/>
</dbReference>
<evidence type="ECO:0000256" key="1">
    <source>
        <dbReference type="ARBA" id="ARBA00022574"/>
    </source>
</evidence>
<feature type="repeat" description="WD" evidence="4">
    <location>
        <begin position="538"/>
        <end position="569"/>
    </location>
</feature>
<protein>
    <submittedName>
        <fullName evidence="5">WD40 repeat-like protein</fullName>
    </submittedName>
</protein>
<dbReference type="PANTHER" id="PTHR19856:SF0">
    <property type="entry name" value="WD REPEAT-CONTAINING PROTEIN 1"/>
    <property type="match status" value="1"/>
</dbReference>
<dbReference type="InterPro" id="IPR001680">
    <property type="entry name" value="WD40_rpt"/>
</dbReference>
<name>A0A9W8AJM7_9FUNG</name>
<proteinExistence type="inferred from homology"/>
<dbReference type="GO" id="GO:0030864">
    <property type="term" value="C:cortical actin cytoskeleton"/>
    <property type="evidence" value="ECO:0007669"/>
    <property type="project" value="TreeGrafter"/>
</dbReference>